<feature type="domain" description="PIN" evidence="1">
    <location>
        <begin position="17"/>
        <end position="139"/>
    </location>
</feature>
<evidence type="ECO:0000259" key="1">
    <source>
        <dbReference type="Pfam" id="PF01850"/>
    </source>
</evidence>
<evidence type="ECO:0000313" key="3">
    <source>
        <dbReference type="Proteomes" id="UP001596445"/>
    </source>
</evidence>
<dbReference type="Pfam" id="PF01850">
    <property type="entry name" value="PIN"/>
    <property type="match status" value="1"/>
</dbReference>
<gene>
    <name evidence="2" type="ORF">ACFQQG_20645</name>
</gene>
<dbReference type="RefSeq" id="WP_382187575.1">
    <property type="nucleotide sequence ID" value="NZ_JBHSZI010000006.1"/>
</dbReference>
<dbReference type="InterPro" id="IPR002716">
    <property type="entry name" value="PIN_dom"/>
</dbReference>
<reference evidence="2 3" key="1">
    <citation type="journal article" date="2019" name="Int. J. Syst. Evol. Microbiol.">
        <title>The Global Catalogue of Microorganisms (GCM) 10K type strain sequencing project: providing services to taxonomists for standard genome sequencing and annotation.</title>
        <authorList>
            <consortium name="The Broad Institute Genomics Platform"/>
            <consortium name="The Broad Institute Genome Sequencing Center for Infectious Disease"/>
            <person name="Wu L."/>
            <person name="Ma J."/>
        </authorList>
    </citation>
    <scope>NUCLEOTIDE SEQUENCE [LARGE SCALE GENOMIC DNA]</scope>
    <source>
        <strain evidence="2 3">JCM 30072</strain>
    </source>
</reference>
<dbReference type="InterPro" id="IPR039018">
    <property type="entry name" value="VapC20-like"/>
</dbReference>
<dbReference type="PANTHER" id="PTHR42188:SF1">
    <property type="entry name" value="23S RRNA-SPECIFIC ENDONUCLEASE VAPC20"/>
    <property type="match status" value="1"/>
</dbReference>
<dbReference type="Proteomes" id="UP001596445">
    <property type="component" value="Unassembled WGS sequence"/>
</dbReference>
<name>A0ABD5WAA9_9EURY</name>
<dbReference type="AlphaFoldDB" id="A0ABD5WAA9"/>
<dbReference type="PANTHER" id="PTHR42188">
    <property type="entry name" value="23S RRNA-SPECIFIC ENDONUCLEASE VAPC20"/>
    <property type="match status" value="1"/>
</dbReference>
<dbReference type="InterPro" id="IPR029060">
    <property type="entry name" value="PIN-like_dom_sf"/>
</dbReference>
<proteinExistence type="predicted"/>
<protein>
    <submittedName>
        <fullName evidence="2">Type II toxin-antitoxin system VapC family toxin</fullName>
    </submittedName>
</protein>
<evidence type="ECO:0000313" key="2">
    <source>
        <dbReference type="EMBL" id="MFC7060173.1"/>
    </source>
</evidence>
<dbReference type="SUPFAM" id="SSF88723">
    <property type="entry name" value="PIN domain-like"/>
    <property type="match status" value="1"/>
</dbReference>
<dbReference type="EMBL" id="JBHSZI010000006">
    <property type="protein sequence ID" value="MFC7060173.1"/>
    <property type="molecule type" value="Genomic_DNA"/>
</dbReference>
<sequence>MRSKASSEASDARRAPDTNVLFASASARDEYHERSREIIREIDHGALPTAVVTNYVVAETLNITGEKLTPQAANGMLDRLVEGTHFKVEHTPKADFNAAQAIFRRYDELSFVDATIAAYMDREDIDYLYSLDDDFDALDDVSRLDTAENPYR</sequence>
<keyword evidence="3" id="KW-1185">Reference proteome</keyword>
<dbReference type="Gene3D" id="3.40.50.1010">
    <property type="entry name" value="5'-nuclease"/>
    <property type="match status" value="1"/>
</dbReference>
<organism evidence="2 3">
    <name type="scientific">Halovenus salina</name>
    <dbReference type="NCBI Taxonomy" id="1510225"/>
    <lineage>
        <taxon>Archaea</taxon>
        <taxon>Methanobacteriati</taxon>
        <taxon>Methanobacteriota</taxon>
        <taxon>Stenosarchaea group</taxon>
        <taxon>Halobacteria</taxon>
        <taxon>Halobacteriales</taxon>
        <taxon>Haloarculaceae</taxon>
        <taxon>Halovenus</taxon>
    </lineage>
</organism>
<comment type="caution">
    <text evidence="2">The sequence shown here is derived from an EMBL/GenBank/DDBJ whole genome shotgun (WGS) entry which is preliminary data.</text>
</comment>
<accession>A0ABD5WAA9</accession>